<proteinExistence type="predicted"/>
<sequence>MSETLTAKDFATDQDVRWCPGCGDYAILKQVQTIMPELNIPREDIVFISGIGCSSRFPYYMNTYGMHSIHGRATSIATGLKSARPELSVWIVTGDGDGLSIGGNHLIHLFRRNPDVNVLLFNNEIYGLTKGQYSPTSHEGQVTKSSPMGAIDHPFNPLALAMGADATFVARTADRDVKHQREMLLRSNQHKGSSFLEIYQNCNVFNDGAFEMFTGKDGKPFHTLYVEHGQPLIFANGEKGIVLDGHTPRVVDLKDGINQSDLWIHDEHDPFKAYMLTRMFDDPTAGFPRPFGVLYSVDRPRYEDLLVGQIEHARSIKGEGDLDSLLAGKNTWEVR</sequence>
<evidence type="ECO:0000259" key="2">
    <source>
        <dbReference type="Pfam" id="PF02775"/>
    </source>
</evidence>
<comment type="caution">
    <text evidence="3">The sequence shown here is derived from an EMBL/GenBank/DDBJ whole genome shotgun (WGS) entry which is preliminary data.</text>
</comment>
<dbReference type="Proteomes" id="UP000484164">
    <property type="component" value="Unassembled WGS sequence"/>
</dbReference>
<evidence type="ECO:0000256" key="1">
    <source>
        <dbReference type="ARBA" id="ARBA00023002"/>
    </source>
</evidence>
<keyword evidence="4" id="KW-1185">Reference proteome</keyword>
<dbReference type="OrthoDB" id="9775140at2"/>
<dbReference type="GO" id="GO:0030976">
    <property type="term" value="F:thiamine pyrophosphate binding"/>
    <property type="evidence" value="ECO:0007669"/>
    <property type="project" value="InterPro"/>
</dbReference>
<dbReference type="Gene3D" id="3.40.50.970">
    <property type="match status" value="1"/>
</dbReference>
<evidence type="ECO:0000313" key="4">
    <source>
        <dbReference type="Proteomes" id="UP000484164"/>
    </source>
</evidence>
<dbReference type="EMBL" id="WBVQ01000001">
    <property type="protein sequence ID" value="KAB2816892.1"/>
    <property type="molecule type" value="Genomic_DNA"/>
</dbReference>
<dbReference type="RefSeq" id="WP_151691464.1">
    <property type="nucleotide sequence ID" value="NZ_BMGX01000002.1"/>
</dbReference>
<dbReference type="PANTHER" id="PTHR48084:SF4">
    <property type="entry name" value="2-OXOGLUTARATE OXIDOREDUCTASE SUBUNIT KORB"/>
    <property type="match status" value="1"/>
</dbReference>
<accession>A0A6L3ZFS7</accession>
<dbReference type="GO" id="GO:0016625">
    <property type="term" value="F:oxidoreductase activity, acting on the aldehyde or oxo group of donors, iron-sulfur protein as acceptor"/>
    <property type="evidence" value="ECO:0007669"/>
    <property type="project" value="UniProtKB-ARBA"/>
</dbReference>
<protein>
    <submittedName>
        <fullName evidence="3">2-oxoacid:ferredoxin oxidoreductase subunit beta</fullName>
    </submittedName>
</protein>
<dbReference type="Pfam" id="PF02775">
    <property type="entry name" value="TPP_enzyme_C"/>
    <property type="match status" value="1"/>
</dbReference>
<dbReference type="GO" id="GO:0045333">
    <property type="term" value="P:cellular respiration"/>
    <property type="evidence" value="ECO:0007669"/>
    <property type="project" value="UniProtKB-ARBA"/>
</dbReference>
<dbReference type="PANTHER" id="PTHR48084">
    <property type="entry name" value="2-OXOGLUTARATE OXIDOREDUCTASE SUBUNIT KORB-RELATED"/>
    <property type="match status" value="1"/>
</dbReference>
<dbReference type="InterPro" id="IPR051457">
    <property type="entry name" value="2-oxoacid:Fd_oxidoreductase"/>
</dbReference>
<dbReference type="CDD" id="cd03375">
    <property type="entry name" value="TPP_OGFOR"/>
    <property type="match status" value="1"/>
</dbReference>
<dbReference type="InterPro" id="IPR029061">
    <property type="entry name" value="THDP-binding"/>
</dbReference>
<dbReference type="AlphaFoldDB" id="A0A6L3ZFS7"/>
<dbReference type="SUPFAM" id="SSF52518">
    <property type="entry name" value="Thiamin diphosphate-binding fold (THDP-binding)"/>
    <property type="match status" value="1"/>
</dbReference>
<dbReference type="InterPro" id="IPR011766">
    <property type="entry name" value="TPP_enzyme_TPP-bd"/>
</dbReference>
<organism evidence="3 4">
    <name type="scientific">Phaeocystidibacter marisrubri</name>
    <dbReference type="NCBI Taxonomy" id="1577780"/>
    <lineage>
        <taxon>Bacteria</taxon>
        <taxon>Pseudomonadati</taxon>
        <taxon>Bacteroidota</taxon>
        <taxon>Flavobacteriia</taxon>
        <taxon>Flavobacteriales</taxon>
        <taxon>Phaeocystidibacteraceae</taxon>
        <taxon>Phaeocystidibacter</taxon>
    </lineage>
</organism>
<feature type="domain" description="Thiamine pyrophosphate enzyme TPP-binding" evidence="2">
    <location>
        <begin position="51"/>
        <end position="198"/>
    </location>
</feature>
<keyword evidence="1" id="KW-0560">Oxidoreductase</keyword>
<name>A0A6L3ZFS7_9FLAO</name>
<dbReference type="GO" id="GO:0044281">
    <property type="term" value="P:small molecule metabolic process"/>
    <property type="evidence" value="ECO:0007669"/>
    <property type="project" value="UniProtKB-ARBA"/>
</dbReference>
<gene>
    <name evidence="3" type="ORF">F8C82_00405</name>
</gene>
<evidence type="ECO:0000313" key="3">
    <source>
        <dbReference type="EMBL" id="KAB2816892.1"/>
    </source>
</evidence>
<reference evidence="3 4" key="1">
    <citation type="submission" date="2019-10" db="EMBL/GenBank/DDBJ databases">
        <title>Genome sequence of Phaeocystidibacter marisrubri JCM30614 (type strain).</title>
        <authorList>
            <person name="Bowman J.P."/>
        </authorList>
    </citation>
    <scope>NUCLEOTIDE SEQUENCE [LARGE SCALE GENOMIC DNA]</scope>
    <source>
        <strain evidence="3 4">JCM 30614</strain>
    </source>
</reference>